<dbReference type="InterPro" id="IPR025110">
    <property type="entry name" value="AMP-bd_C"/>
</dbReference>
<organism evidence="10 11">
    <name type="scientific">Nitratireductor mangrovi</name>
    <dbReference type="NCBI Taxonomy" id="2599600"/>
    <lineage>
        <taxon>Bacteria</taxon>
        <taxon>Pseudomonadati</taxon>
        <taxon>Pseudomonadota</taxon>
        <taxon>Alphaproteobacteria</taxon>
        <taxon>Hyphomicrobiales</taxon>
        <taxon>Phyllobacteriaceae</taxon>
        <taxon>Nitratireductor</taxon>
    </lineage>
</organism>
<sequence length="542" mass="60134">MLGLMQQWPLLCHKILDHAARQHGGREIVSRSIEGPIVRTTYADVRRRALQVAQRLERDGYQLGDRIATLGWNSARHLETWYGAMGMGGVYHTLNPRLFPEQIAWIMNHAEDKCLFTDLTFVPLVEKIAPSIPSLKKVVILTDQAHMPQTSLPEAVAYEDWIAEADGDYQWRSFDENTAAGMCYTSGTTGDPKGVVYSHRSNVLHAMIACLPDAMGISARDVILPVVPMFHANAWGLTQSAPMIGAKLVMPGAKMDGPSIYELLDTEKVSFTAAVPTVWLMLLQHLEETGKELPHLKKVVIGGSACPRAMTEKFQKNYDVQVIHAWGMTEMSPLGSLGSIKPEYAELGGDKLLDLQEKQGHAPFGVEMKVTDDENHELPWDGKTFGRLKVRGPAVAAAYYGGAGTEQFDEENWFDTGDVAHIDPHGYMQITDRAKDVIKSGGEWISTIDLENLAVGHPDIAEAAVIGVAHPKWDERPLLIVVPKPGKEPSKDAILDYMKGRCAKWWLPDDVTFVDEIPHTATGKIQKTTLREQFRGYRLPTA</sequence>
<dbReference type="GO" id="GO:0016874">
    <property type="term" value="F:ligase activity"/>
    <property type="evidence" value="ECO:0007669"/>
    <property type="project" value="UniProtKB-KW"/>
</dbReference>
<dbReference type="Proteomes" id="UP000321389">
    <property type="component" value="Chromosome"/>
</dbReference>
<evidence type="ECO:0000256" key="4">
    <source>
        <dbReference type="ARBA" id="ARBA00023098"/>
    </source>
</evidence>
<dbReference type="EMBL" id="CP042301">
    <property type="protein sequence ID" value="QDZ01049.1"/>
    <property type="molecule type" value="Genomic_DNA"/>
</dbReference>
<evidence type="ECO:0000256" key="5">
    <source>
        <dbReference type="ARBA" id="ARBA00051915"/>
    </source>
</evidence>
<dbReference type="SUPFAM" id="SSF56801">
    <property type="entry name" value="Acetyl-CoA synthetase-like"/>
    <property type="match status" value="1"/>
</dbReference>
<evidence type="ECO:0000259" key="9">
    <source>
        <dbReference type="Pfam" id="PF13193"/>
    </source>
</evidence>
<evidence type="ECO:0000256" key="3">
    <source>
        <dbReference type="ARBA" id="ARBA00022832"/>
    </source>
</evidence>
<protein>
    <recommendedName>
        <fullName evidence="7">3-methylmercaptopropionyl-CoA ligase</fullName>
        <ecNumber evidence="6">6.2.1.44</ecNumber>
    </recommendedName>
</protein>
<dbReference type="OrthoDB" id="9803968at2"/>
<evidence type="ECO:0000256" key="1">
    <source>
        <dbReference type="ARBA" id="ARBA00006432"/>
    </source>
</evidence>
<keyword evidence="4" id="KW-0443">Lipid metabolism</keyword>
<dbReference type="RefSeq" id="WP_146299694.1">
    <property type="nucleotide sequence ID" value="NZ_CP042301.2"/>
</dbReference>
<dbReference type="PANTHER" id="PTHR43859:SF4">
    <property type="entry name" value="BUTANOATE--COA LIGASE AAE1-RELATED"/>
    <property type="match status" value="1"/>
</dbReference>
<evidence type="ECO:0000256" key="2">
    <source>
        <dbReference type="ARBA" id="ARBA00022598"/>
    </source>
</evidence>
<evidence type="ECO:0000259" key="8">
    <source>
        <dbReference type="Pfam" id="PF00501"/>
    </source>
</evidence>
<dbReference type="InterPro" id="IPR042099">
    <property type="entry name" value="ANL_N_sf"/>
</dbReference>
<feature type="domain" description="AMP-binding enzyme C-terminal" evidence="9">
    <location>
        <begin position="450"/>
        <end position="524"/>
    </location>
</feature>
<comment type="catalytic activity">
    <reaction evidence="5">
        <text>3-(methylsulfanyl)propanoate + ATP + CoA = 3-(methylsulfanyl)propanoyl-CoA + AMP + diphosphate</text>
        <dbReference type="Rhea" id="RHEA:43052"/>
        <dbReference type="ChEBI" id="CHEBI:30616"/>
        <dbReference type="ChEBI" id="CHEBI:33019"/>
        <dbReference type="ChEBI" id="CHEBI:49016"/>
        <dbReference type="ChEBI" id="CHEBI:57287"/>
        <dbReference type="ChEBI" id="CHEBI:82815"/>
        <dbReference type="ChEBI" id="CHEBI:456215"/>
        <dbReference type="EC" id="6.2.1.44"/>
    </reaction>
    <physiologicalReaction direction="left-to-right" evidence="5">
        <dbReference type="Rhea" id="RHEA:43053"/>
    </physiologicalReaction>
</comment>
<dbReference type="Pfam" id="PF13193">
    <property type="entry name" value="AMP-binding_C"/>
    <property type="match status" value="1"/>
</dbReference>
<dbReference type="Gene3D" id="3.40.50.12780">
    <property type="entry name" value="N-terminal domain of ligase-like"/>
    <property type="match status" value="1"/>
</dbReference>
<dbReference type="Gene3D" id="3.30.300.30">
    <property type="match status" value="1"/>
</dbReference>
<dbReference type="EC" id="6.2.1.44" evidence="6"/>
<name>A0A5B8KZL0_9HYPH</name>
<dbReference type="InterPro" id="IPR045851">
    <property type="entry name" value="AMP-bd_C_sf"/>
</dbReference>
<gene>
    <name evidence="10" type="ORF">FQ775_12020</name>
</gene>
<evidence type="ECO:0000256" key="7">
    <source>
        <dbReference type="ARBA" id="ARBA00067668"/>
    </source>
</evidence>
<dbReference type="NCBIfam" id="NF004674">
    <property type="entry name" value="PRK06018.1"/>
    <property type="match status" value="1"/>
</dbReference>
<dbReference type="AlphaFoldDB" id="A0A5B8KZL0"/>
<reference evidence="10" key="1">
    <citation type="submission" date="2020-04" db="EMBL/GenBank/DDBJ databases">
        <title>Nitratireductor sp. nov. isolated from mangrove soil.</title>
        <authorList>
            <person name="Ye Y."/>
        </authorList>
    </citation>
    <scope>NUCLEOTIDE SEQUENCE</scope>
    <source>
        <strain evidence="10">SY7</strain>
    </source>
</reference>
<dbReference type="KEGG" id="niy:FQ775_12020"/>
<dbReference type="CDD" id="cd12119">
    <property type="entry name" value="ttLC_FACS_AlkK_like"/>
    <property type="match status" value="1"/>
</dbReference>
<evidence type="ECO:0000313" key="10">
    <source>
        <dbReference type="EMBL" id="QDZ01049.1"/>
    </source>
</evidence>
<dbReference type="FunFam" id="3.30.300.30:FF:000008">
    <property type="entry name" value="2,3-dihydroxybenzoate-AMP ligase"/>
    <property type="match status" value="1"/>
</dbReference>
<dbReference type="GO" id="GO:0006631">
    <property type="term" value="P:fatty acid metabolic process"/>
    <property type="evidence" value="ECO:0007669"/>
    <property type="project" value="UniProtKB-KW"/>
</dbReference>
<proteinExistence type="inferred from homology"/>
<keyword evidence="2 10" id="KW-0436">Ligase</keyword>
<dbReference type="PANTHER" id="PTHR43859">
    <property type="entry name" value="ACYL-ACTIVATING ENZYME"/>
    <property type="match status" value="1"/>
</dbReference>
<dbReference type="PROSITE" id="PS00455">
    <property type="entry name" value="AMP_BINDING"/>
    <property type="match status" value="1"/>
</dbReference>
<dbReference type="NCBIfam" id="NF004837">
    <property type="entry name" value="PRK06187.1"/>
    <property type="match status" value="1"/>
</dbReference>
<dbReference type="InterPro" id="IPR020845">
    <property type="entry name" value="AMP-binding_CS"/>
</dbReference>
<keyword evidence="11" id="KW-1185">Reference proteome</keyword>
<comment type="similarity">
    <text evidence="1">Belongs to the ATP-dependent AMP-binding enzyme family.</text>
</comment>
<dbReference type="Pfam" id="PF00501">
    <property type="entry name" value="AMP-binding"/>
    <property type="match status" value="1"/>
</dbReference>
<keyword evidence="3" id="KW-0276">Fatty acid metabolism</keyword>
<feature type="domain" description="AMP-dependent synthetase/ligase" evidence="8">
    <location>
        <begin position="17"/>
        <end position="400"/>
    </location>
</feature>
<evidence type="ECO:0000256" key="6">
    <source>
        <dbReference type="ARBA" id="ARBA00066616"/>
    </source>
</evidence>
<dbReference type="InterPro" id="IPR000873">
    <property type="entry name" value="AMP-dep_synth/lig_dom"/>
</dbReference>
<evidence type="ECO:0000313" key="11">
    <source>
        <dbReference type="Proteomes" id="UP000321389"/>
    </source>
</evidence>
<accession>A0A5B8KZL0</accession>
<dbReference type="NCBIfam" id="NF005426">
    <property type="entry name" value="PRK07008.1"/>
    <property type="match status" value="1"/>
</dbReference>